<protein>
    <submittedName>
        <fullName evidence="2">Uncharacterized protein</fullName>
    </submittedName>
</protein>
<keyword evidence="1" id="KW-1133">Transmembrane helix</keyword>
<name>A0ABQ2BH89_9SPHI</name>
<keyword evidence="1" id="KW-0812">Transmembrane</keyword>
<dbReference type="EMBL" id="BMDJ01000002">
    <property type="protein sequence ID" value="GGI23327.1"/>
    <property type="molecule type" value="Genomic_DNA"/>
</dbReference>
<organism evidence="2 3">
    <name type="scientific">Pedobacter mendelii</name>
    <dbReference type="NCBI Taxonomy" id="1908240"/>
    <lineage>
        <taxon>Bacteria</taxon>
        <taxon>Pseudomonadati</taxon>
        <taxon>Bacteroidota</taxon>
        <taxon>Sphingobacteriia</taxon>
        <taxon>Sphingobacteriales</taxon>
        <taxon>Sphingobacteriaceae</taxon>
        <taxon>Pedobacter</taxon>
    </lineage>
</organism>
<evidence type="ECO:0000313" key="2">
    <source>
        <dbReference type="EMBL" id="GGI23327.1"/>
    </source>
</evidence>
<dbReference type="Proteomes" id="UP000645390">
    <property type="component" value="Unassembled WGS sequence"/>
</dbReference>
<evidence type="ECO:0000256" key="1">
    <source>
        <dbReference type="SAM" id="Phobius"/>
    </source>
</evidence>
<evidence type="ECO:0000313" key="3">
    <source>
        <dbReference type="Proteomes" id="UP000645390"/>
    </source>
</evidence>
<reference evidence="3" key="1">
    <citation type="journal article" date="2019" name="Int. J. Syst. Evol. Microbiol.">
        <title>The Global Catalogue of Microorganisms (GCM) 10K type strain sequencing project: providing services to taxonomists for standard genome sequencing and annotation.</title>
        <authorList>
            <consortium name="The Broad Institute Genomics Platform"/>
            <consortium name="The Broad Institute Genome Sequencing Center for Infectious Disease"/>
            <person name="Wu L."/>
            <person name="Ma J."/>
        </authorList>
    </citation>
    <scope>NUCLEOTIDE SEQUENCE [LARGE SCALE GENOMIC DNA]</scope>
    <source>
        <strain evidence="3">CCM 8939</strain>
    </source>
</reference>
<proteinExistence type="predicted"/>
<gene>
    <name evidence="2" type="ORF">GCM10008119_07090</name>
</gene>
<keyword evidence="1" id="KW-0472">Membrane</keyword>
<keyword evidence="3" id="KW-1185">Reference proteome</keyword>
<feature type="transmembrane region" description="Helical" evidence="1">
    <location>
        <begin position="22"/>
        <end position="42"/>
    </location>
</feature>
<comment type="caution">
    <text evidence="2">The sequence shown here is derived from an EMBL/GenBank/DDBJ whole genome shotgun (WGS) entry which is preliminary data.</text>
</comment>
<accession>A0ABQ2BH89</accession>
<sequence length="185" mass="21159">MAQCSAVNKSKFMLQQFTWPQFLLAAFVLSLVWYVGVVLIFYRKELKQFLSGGIKEKHSHEPLPHRWDDDTEPIEDANEETLMGEPQLPQGMTNVSMGGFGFAVSEDEKEEQVGLVPDVLEEIKSVFNIISKEDGNKKDFFSLIKLVSDKYPMIGSNPNIERINEYITDQAPFHLSAQELEDLWD</sequence>